<evidence type="ECO:0000313" key="2">
    <source>
        <dbReference type="Proteomes" id="UP000240985"/>
    </source>
</evidence>
<dbReference type="EMBL" id="MG966531">
    <property type="protein sequence ID" value="AVJ51913.1"/>
    <property type="molecule type" value="Genomic_DNA"/>
</dbReference>
<name>A0A2P1CKY0_9CAUD</name>
<accession>A0A2P1CKY0</accession>
<organism evidence="1 2">
    <name type="scientific">Escherichia phage Ebrios</name>
    <dbReference type="NCBI Taxonomy" id="2099356"/>
    <lineage>
        <taxon>Viruses</taxon>
        <taxon>Duplodnaviria</taxon>
        <taxon>Heunggongvirae</taxon>
        <taxon>Uroviricota</taxon>
        <taxon>Caudoviricetes</taxon>
        <taxon>Autographivirales</taxon>
        <taxon>Autotranscriptaviridae</taxon>
        <taxon>Studiervirinae</taxon>
        <taxon>Ebriosvirus</taxon>
        <taxon>Ebriosvirus ebrios</taxon>
        <taxon>Teseptimavirus ebrios</taxon>
    </lineage>
</organism>
<keyword evidence="2" id="KW-1185">Reference proteome</keyword>
<dbReference type="Proteomes" id="UP000240985">
    <property type="component" value="Segment"/>
</dbReference>
<reference evidence="1 2" key="1">
    <citation type="submission" date="2018-02" db="EMBL/GenBank/DDBJ databases">
        <title>Complete Genome Sequence of Ebrios, a novel T7-like phage isolated from the Lagoon Ebrie in Abidjan.</title>
        <authorList>
            <person name="Ngazoa-Kakou S."/>
            <person name="Philippe C."/>
            <person name="Tremblay D.M."/>
            <person name="Loignon S."/>
            <person name="Koudou A."/>
            <person name="Abole A."/>
            <person name="Coulibaly D.N."/>
            <person name="Kan Kouassi S."/>
            <person name="Kouame-Sina M."/>
            <person name="Aoussi S."/>
            <person name="Dosso M."/>
            <person name="Moineau S."/>
        </authorList>
    </citation>
    <scope>NUCLEOTIDE SEQUENCE [LARGE SCALE GENOMIC DNA]</scope>
</reference>
<sequence length="136" mass="15751">MTKKRFVSVEAVSRFHAIMWTVQHLGVPTGFRDFWDYEGYVNTLMDAAGFEEEYIMDSTTGNLVAYFAWCVSNDIHHKGDIMDVTNLVIAPEFESRELHRFLSGRFKELAELNGLQWVSRCKHDSAGTMKVYFKEV</sequence>
<gene>
    <name evidence="1" type="ORF">ebrios_30</name>
</gene>
<proteinExistence type="predicted"/>
<evidence type="ECO:0000313" key="1">
    <source>
        <dbReference type="EMBL" id="AVJ51913.1"/>
    </source>
</evidence>
<protein>
    <submittedName>
        <fullName evidence="1">Uncharacterized protein</fullName>
    </submittedName>
</protein>